<dbReference type="InterPro" id="IPR050958">
    <property type="entry name" value="Cell_Adh-Cytoskel_Orgn"/>
</dbReference>
<dbReference type="Pfam" id="PF07679">
    <property type="entry name" value="I-set"/>
    <property type="match status" value="3"/>
</dbReference>
<dbReference type="InterPro" id="IPR013783">
    <property type="entry name" value="Ig-like_fold"/>
</dbReference>
<accession>A0AAJ7WJR9</accession>
<dbReference type="GO" id="GO:0050808">
    <property type="term" value="P:synapse organization"/>
    <property type="evidence" value="ECO:0007669"/>
    <property type="project" value="TreeGrafter"/>
</dbReference>
<sequence length="317" mass="34883">MCSVSTVMIVQFFGWFLSLGESADANQIVLEAIRAPEFTRVGKSAAFTCSVSEGTNIVFSWTKDGIMLRDGPRIQIFNAKKTSMLNLEDVETSDRGEYTCVATNEVSEDRARTYLAVEERIVIDKLSSKFLKVGRSGTFTCSLIEGKSASFSWTKDGRLVSNSDRIQVLSTRRSSTLSFDEIETSDVGNYTCIASNSFSEDRSSAALEVEDRVRVETLASRRTSAGKRIGFMCTALEGDHVSFVWSRNGKVLLSGDRISIVSTGESSMLSIKHVHTADGGNYTCIASNPLSEDRTSAQLFVEGEIFLPDNLSLDRER</sequence>
<dbReference type="GO" id="GO:0008046">
    <property type="term" value="F:axon guidance receptor activity"/>
    <property type="evidence" value="ECO:0007669"/>
    <property type="project" value="TreeGrafter"/>
</dbReference>
<feature type="domain" description="Ig-like" evidence="5">
    <location>
        <begin position="42"/>
        <end position="118"/>
    </location>
</feature>
<dbReference type="PROSITE" id="PS50835">
    <property type="entry name" value="IG_LIKE"/>
    <property type="match status" value="3"/>
</dbReference>
<feature type="domain" description="Ig-like" evidence="5">
    <location>
        <begin position="211"/>
        <end position="302"/>
    </location>
</feature>
<dbReference type="SMART" id="SM00408">
    <property type="entry name" value="IGc2"/>
    <property type="match status" value="3"/>
</dbReference>
<proteinExistence type="predicted"/>
<name>A0AAJ7WJR9_9ACAR</name>
<keyword evidence="3" id="KW-0393">Immunoglobulin domain</keyword>
<dbReference type="FunFam" id="2.60.40.10:FF:000107">
    <property type="entry name" value="Myosin, light chain kinase a"/>
    <property type="match status" value="1"/>
</dbReference>
<evidence type="ECO:0000256" key="4">
    <source>
        <dbReference type="SAM" id="SignalP"/>
    </source>
</evidence>
<dbReference type="SUPFAM" id="SSF48726">
    <property type="entry name" value="Immunoglobulin"/>
    <property type="match status" value="3"/>
</dbReference>
<keyword evidence="1 4" id="KW-0732">Signal</keyword>
<dbReference type="InterPro" id="IPR003598">
    <property type="entry name" value="Ig_sub2"/>
</dbReference>
<dbReference type="InterPro" id="IPR036179">
    <property type="entry name" value="Ig-like_dom_sf"/>
</dbReference>
<dbReference type="InterPro" id="IPR013098">
    <property type="entry name" value="Ig_I-set"/>
</dbReference>
<reference evidence="7" key="1">
    <citation type="submission" date="2025-08" db="UniProtKB">
        <authorList>
            <consortium name="RefSeq"/>
        </authorList>
    </citation>
    <scope>IDENTIFICATION</scope>
</reference>
<dbReference type="GO" id="GO:0030424">
    <property type="term" value="C:axon"/>
    <property type="evidence" value="ECO:0007669"/>
    <property type="project" value="TreeGrafter"/>
</dbReference>
<gene>
    <name evidence="7" type="primary">LOC114828450</name>
</gene>
<protein>
    <submittedName>
        <fullName evidence="7">Fibroblast growth factor receptor-like</fullName>
    </submittedName>
</protein>
<dbReference type="Gene3D" id="2.60.40.10">
    <property type="entry name" value="Immunoglobulins"/>
    <property type="match status" value="3"/>
</dbReference>
<dbReference type="RefSeq" id="XP_028968508.1">
    <property type="nucleotide sequence ID" value="XM_029112675.1"/>
</dbReference>
<dbReference type="PANTHER" id="PTHR45080">
    <property type="entry name" value="CONTACTIN 5"/>
    <property type="match status" value="1"/>
</dbReference>
<feature type="chain" id="PRO_5042575057" evidence="4">
    <location>
        <begin position="26"/>
        <end position="317"/>
    </location>
</feature>
<dbReference type="AlphaFoldDB" id="A0AAJ7WJR9"/>
<evidence type="ECO:0000313" key="6">
    <source>
        <dbReference type="Proteomes" id="UP000694867"/>
    </source>
</evidence>
<dbReference type="GO" id="GO:0007156">
    <property type="term" value="P:homophilic cell adhesion via plasma membrane adhesion molecules"/>
    <property type="evidence" value="ECO:0007669"/>
    <property type="project" value="TreeGrafter"/>
</dbReference>
<feature type="signal peptide" evidence="4">
    <location>
        <begin position="1"/>
        <end position="25"/>
    </location>
</feature>
<organism evidence="6 7">
    <name type="scientific">Galendromus occidentalis</name>
    <name type="common">western predatory mite</name>
    <dbReference type="NCBI Taxonomy" id="34638"/>
    <lineage>
        <taxon>Eukaryota</taxon>
        <taxon>Metazoa</taxon>
        <taxon>Ecdysozoa</taxon>
        <taxon>Arthropoda</taxon>
        <taxon>Chelicerata</taxon>
        <taxon>Arachnida</taxon>
        <taxon>Acari</taxon>
        <taxon>Parasitiformes</taxon>
        <taxon>Mesostigmata</taxon>
        <taxon>Gamasina</taxon>
        <taxon>Phytoseioidea</taxon>
        <taxon>Phytoseiidae</taxon>
        <taxon>Typhlodrominae</taxon>
        <taxon>Galendromus</taxon>
    </lineage>
</organism>
<dbReference type="SMART" id="SM00409">
    <property type="entry name" value="IG"/>
    <property type="match status" value="3"/>
</dbReference>
<dbReference type="GeneID" id="114828450"/>
<evidence type="ECO:0000259" key="5">
    <source>
        <dbReference type="PROSITE" id="PS50835"/>
    </source>
</evidence>
<evidence type="ECO:0000256" key="2">
    <source>
        <dbReference type="ARBA" id="ARBA00023157"/>
    </source>
</evidence>
<keyword evidence="6" id="KW-1185">Reference proteome</keyword>
<dbReference type="GO" id="GO:0043025">
    <property type="term" value="C:neuronal cell body"/>
    <property type="evidence" value="ECO:0007669"/>
    <property type="project" value="TreeGrafter"/>
</dbReference>
<dbReference type="GO" id="GO:0005886">
    <property type="term" value="C:plasma membrane"/>
    <property type="evidence" value="ECO:0007669"/>
    <property type="project" value="TreeGrafter"/>
</dbReference>
<evidence type="ECO:0000256" key="3">
    <source>
        <dbReference type="ARBA" id="ARBA00023319"/>
    </source>
</evidence>
<evidence type="ECO:0000313" key="7">
    <source>
        <dbReference type="RefSeq" id="XP_028968508.1"/>
    </source>
</evidence>
<dbReference type="PANTHER" id="PTHR45080:SF8">
    <property type="entry name" value="IG-LIKE DOMAIN-CONTAINING PROTEIN"/>
    <property type="match status" value="1"/>
</dbReference>
<keyword evidence="2" id="KW-1015">Disulfide bond</keyword>
<feature type="domain" description="Ig-like" evidence="5">
    <location>
        <begin position="119"/>
        <end position="208"/>
    </location>
</feature>
<dbReference type="InterPro" id="IPR007110">
    <property type="entry name" value="Ig-like_dom"/>
</dbReference>
<evidence type="ECO:0000256" key="1">
    <source>
        <dbReference type="ARBA" id="ARBA00022729"/>
    </source>
</evidence>
<dbReference type="Proteomes" id="UP000694867">
    <property type="component" value="Unplaced"/>
</dbReference>
<dbReference type="CDD" id="cd00096">
    <property type="entry name" value="Ig"/>
    <property type="match status" value="3"/>
</dbReference>
<dbReference type="KEGG" id="goe:114828450"/>
<dbReference type="InterPro" id="IPR003599">
    <property type="entry name" value="Ig_sub"/>
</dbReference>